<dbReference type="PANTHER" id="PTHR22726:SF1">
    <property type="entry name" value="METALLOENDOPEPTIDASE OMA1, MITOCHONDRIAL"/>
    <property type="match status" value="1"/>
</dbReference>
<comment type="similarity">
    <text evidence="6">Belongs to the peptidase M48 family.</text>
</comment>
<name>A0ABW1U657_9BURK</name>
<feature type="signal peptide" evidence="8">
    <location>
        <begin position="1"/>
        <end position="20"/>
    </location>
</feature>
<accession>A0ABW1U657</accession>
<comment type="cofactor">
    <cofactor evidence="6">
        <name>Zn(2+)</name>
        <dbReference type="ChEBI" id="CHEBI:29105"/>
    </cofactor>
    <text evidence="6">Binds 1 zinc ion per subunit.</text>
</comment>
<keyword evidence="11" id="KW-1185">Reference proteome</keyword>
<keyword evidence="2" id="KW-0479">Metal-binding</keyword>
<sequence length="347" mass="36771">MTFPQICTTLALLACLAPVAAQNNDAANALNLFQNLLRGGQPAPAAPQPTTPAGLAGGLLNGLVPGAAGAQAARPGAQDLVQLLSQSLEQIDEPKEIQIGRQLAAMLLGSKPLYPDMAMQRYVNQLGRWISLQSSRPDLPWTFAVLDDPGYNAFAAPGGYVFVTRGLLDRVADESELAGILAHEITHVTARHHLIAMNKAARTGLLTQVISSQLKNDIGGMVSSQLLTLGRNIYTKGLDQDDELDADRTGVALATRAGFDPYGLVAVLQQLRTAAPDDALFALSLSTHPPAQLRLNQLELAMGNRLDEYAGQPAITVAQRMSSLAAVNRRSAAQAPTQKAPPAKKKN</sequence>
<evidence type="ECO:0000256" key="8">
    <source>
        <dbReference type="SAM" id="SignalP"/>
    </source>
</evidence>
<dbReference type="GO" id="GO:0008237">
    <property type="term" value="F:metallopeptidase activity"/>
    <property type="evidence" value="ECO:0007669"/>
    <property type="project" value="UniProtKB-KW"/>
</dbReference>
<dbReference type="Gene3D" id="3.30.2010.10">
    <property type="entry name" value="Metalloproteases ('zincins'), catalytic domain"/>
    <property type="match status" value="1"/>
</dbReference>
<keyword evidence="1 6" id="KW-0645">Protease</keyword>
<evidence type="ECO:0000256" key="5">
    <source>
        <dbReference type="ARBA" id="ARBA00023049"/>
    </source>
</evidence>
<proteinExistence type="inferred from homology"/>
<feature type="compositionally biased region" description="Low complexity" evidence="7">
    <location>
        <begin position="332"/>
        <end position="341"/>
    </location>
</feature>
<evidence type="ECO:0000313" key="10">
    <source>
        <dbReference type="EMBL" id="MFC6284645.1"/>
    </source>
</evidence>
<organism evidence="10 11">
    <name type="scientific">Polaromonas aquatica</name>
    <dbReference type="NCBI Taxonomy" id="332657"/>
    <lineage>
        <taxon>Bacteria</taxon>
        <taxon>Pseudomonadati</taxon>
        <taxon>Pseudomonadota</taxon>
        <taxon>Betaproteobacteria</taxon>
        <taxon>Burkholderiales</taxon>
        <taxon>Comamonadaceae</taxon>
        <taxon>Polaromonas</taxon>
    </lineage>
</organism>
<evidence type="ECO:0000313" key="11">
    <source>
        <dbReference type="Proteomes" id="UP001596270"/>
    </source>
</evidence>
<comment type="caution">
    <text evidence="10">The sequence shown here is derived from an EMBL/GenBank/DDBJ whole genome shotgun (WGS) entry which is preliminary data.</text>
</comment>
<evidence type="ECO:0000256" key="7">
    <source>
        <dbReference type="SAM" id="MobiDB-lite"/>
    </source>
</evidence>
<keyword evidence="4 6" id="KW-0862">Zinc</keyword>
<protein>
    <submittedName>
        <fullName evidence="10">M48 family metalloprotease</fullName>
        <ecNumber evidence="10">3.4.24.-</ecNumber>
    </submittedName>
</protein>
<dbReference type="Proteomes" id="UP001596270">
    <property type="component" value="Unassembled WGS sequence"/>
</dbReference>
<evidence type="ECO:0000256" key="1">
    <source>
        <dbReference type="ARBA" id="ARBA00022670"/>
    </source>
</evidence>
<evidence type="ECO:0000256" key="4">
    <source>
        <dbReference type="ARBA" id="ARBA00022833"/>
    </source>
</evidence>
<dbReference type="PANTHER" id="PTHR22726">
    <property type="entry name" value="METALLOENDOPEPTIDASE OMA1"/>
    <property type="match status" value="1"/>
</dbReference>
<evidence type="ECO:0000256" key="2">
    <source>
        <dbReference type="ARBA" id="ARBA00022723"/>
    </source>
</evidence>
<dbReference type="InterPro" id="IPR001915">
    <property type="entry name" value="Peptidase_M48"/>
</dbReference>
<dbReference type="EC" id="3.4.24.-" evidence="10"/>
<evidence type="ECO:0000259" key="9">
    <source>
        <dbReference type="Pfam" id="PF01435"/>
    </source>
</evidence>
<reference evidence="11" key="1">
    <citation type="journal article" date="2019" name="Int. J. Syst. Evol. Microbiol.">
        <title>The Global Catalogue of Microorganisms (GCM) 10K type strain sequencing project: providing services to taxonomists for standard genome sequencing and annotation.</title>
        <authorList>
            <consortium name="The Broad Institute Genomics Platform"/>
            <consortium name="The Broad Institute Genome Sequencing Center for Infectious Disease"/>
            <person name="Wu L."/>
            <person name="Ma J."/>
        </authorList>
    </citation>
    <scope>NUCLEOTIDE SEQUENCE [LARGE SCALE GENOMIC DNA]</scope>
    <source>
        <strain evidence="11">CCUG 39402</strain>
    </source>
</reference>
<dbReference type="RefSeq" id="WP_371435141.1">
    <property type="nucleotide sequence ID" value="NZ_JBHSRS010000084.1"/>
</dbReference>
<feature type="region of interest" description="Disordered" evidence="7">
    <location>
        <begin position="328"/>
        <end position="347"/>
    </location>
</feature>
<evidence type="ECO:0000256" key="6">
    <source>
        <dbReference type="RuleBase" id="RU003983"/>
    </source>
</evidence>
<evidence type="ECO:0000256" key="3">
    <source>
        <dbReference type="ARBA" id="ARBA00022801"/>
    </source>
</evidence>
<dbReference type="Pfam" id="PF01435">
    <property type="entry name" value="Peptidase_M48"/>
    <property type="match status" value="1"/>
</dbReference>
<feature type="domain" description="Peptidase M48" evidence="9">
    <location>
        <begin position="120"/>
        <end position="299"/>
    </location>
</feature>
<feature type="chain" id="PRO_5046360784" evidence="8">
    <location>
        <begin position="21"/>
        <end position="347"/>
    </location>
</feature>
<keyword evidence="5 6" id="KW-0482">Metalloprotease</keyword>
<keyword evidence="8" id="KW-0732">Signal</keyword>
<gene>
    <name evidence="10" type="ORF">ACFQND_25750</name>
</gene>
<dbReference type="EMBL" id="JBHSRS010000084">
    <property type="protein sequence ID" value="MFC6284645.1"/>
    <property type="molecule type" value="Genomic_DNA"/>
</dbReference>
<keyword evidence="3 6" id="KW-0378">Hydrolase</keyword>
<dbReference type="InterPro" id="IPR051156">
    <property type="entry name" value="Mito/Outer_Membr_Metalloprot"/>
</dbReference>